<evidence type="ECO:0000313" key="2">
    <source>
        <dbReference type="EMBL" id="AJM91861.1"/>
    </source>
</evidence>
<organism evidence="2 3">
    <name type="scientific">Nitrosopumilus piranensis</name>
    <dbReference type="NCBI Taxonomy" id="1582439"/>
    <lineage>
        <taxon>Archaea</taxon>
        <taxon>Nitrososphaerota</taxon>
        <taxon>Nitrososphaeria</taxon>
        <taxon>Nitrosopumilales</taxon>
        <taxon>Nitrosopumilaceae</taxon>
        <taxon>Nitrosopumilus</taxon>
    </lineage>
</organism>
<dbReference type="KEGG" id="nid:NPIRD3C_0647"/>
<gene>
    <name evidence="2" type="ORF">NPIRD3C_0647</name>
</gene>
<protein>
    <submittedName>
        <fullName evidence="2">Transcriptional regulator, PadR-like family</fullName>
    </submittedName>
</protein>
<dbReference type="SUPFAM" id="SSF46785">
    <property type="entry name" value="Winged helix' DNA-binding domain"/>
    <property type="match status" value="1"/>
</dbReference>
<dbReference type="STRING" id="1582439.NPIRD3C_0647"/>
<feature type="domain" description="Transcription regulator PadR N-terminal" evidence="1">
    <location>
        <begin position="27"/>
        <end position="91"/>
    </location>
</feature>
<dbReference type="InterPro" id="IPR036388">
    <property type="entry name" value="WH-like_DNA-bd_sf"/>
</dbReference>
<sequence length="174" mass="19852">MISLVMISEWFQRVGSSVPRGFSRYFILELLKKKEHTGKEIIDYAVEQSNGIWKPSPGLIYPLLGRLLDEGLIQETKDGKYQLTKRGAETAQDVDKVNDIVKKQLDVLFRLGNVGRFVAMDLLEKISSMGAILSSNVANMTNEETEKYRKFLQEELKKIDAKDVEKKGKKIKID</sequence>
<evidence type="ECO:0000313" key="3">
    <source>
        <dbReference type="Proteomes" id="UP000032027"/>
    </source>
</evidence>
<dbReference type="PATRIC" id="fig|1582439.9.peg.661"/>
<proteinExistence type="predicted"/>
<dbReference type="InterPro" id="IPR005149">
    <property type="entry name" value="Tscrpt_reg_PadR_N"/>
</dbReference>
<evidence type="ECO:0000259" key="1">
    <source>
        <dbReference type="Pfam" id="PF03551"/>
    </source>
</evidence>
<dbReference type="HOGENOM" id="CLU_1639891_0_0_2"/>
<dbReference type="Proteomes" id="UP000032027">
    <property type="component" value="Chromosome"/>
</dbReference>
<dbReference type="AlphaFoldDB" id="A0A0C5BUB5"/>
<dbReference type="EMBL" id="CP010868">
    <property type="protein sequence ID" value="AJM91861.1"/>
    <property type="molecule type" value="Genomic_DNA"/>
</dbReference>
<name>A0A0C5BUB5_9ARCH</name>
<dbReference type="InterPro" id="IPR036390">
    <property type="entry name" value="WH_DNA-bd_sf"/>
</dbReference>
<dbReference type="Gene3D" id="1.10.10.10">
    <property type="entry name" value="Winged helix-like DNA-binding domain superfamily/Winged helix DNA-binding domain"/>
    <property type="match status" value="1"/>
</dbReference>
<reference evidence="2 3" key="2">
    <citation type="journal article" date="2016" name="ISME J.">
        <title>Physiological and genomic characterization of two novel marine thaumarchaeal strains indicates niche differentiation.</title>
        <authorList>
            <person name="Bayer B."/>
            <person name="Vojvoda J."/>
            <person name="Offre P."/>
            <person name="Alves R.J."/>
            <person name="Elisabeth N.H."/>
            <person name="Garcia J.A."/>
            <person name="Volland J.M."/>
            <person name="Srivastava A."/>
            <person name="Schleper C."/>
            <person name="Herndl G.J."/>
        </authorList>
    </citation>
    <scope>NUCLEOTIDE SEQUENCE [LARGE SCALE GENOMIC DNA]</scope>
    <source>
        <strain evidence="2 3">D3C</strain>
    </source>
</reference>
<reference evidence="2 3" key="3">
    <citation type="journal article" date="2019" name="Int. J. Syst. Evol. Microbiol.">
        <title>Nitrosopumilus adriaticus sp. nov. and Nitrosopumilus piranensis sp. nov., two ammonia-oxidizing archaea from the Adriatic Sea and members of the class Nitrososphaeria.</title>
        <authorList>
            <person name="Bayer B."/>
            <person name="Vojvoda J."/>
            <person name="Reinthaler T."/>
            <person name="Reyes C."/>
            <person name="Pinto M."/>
            <person name="Herndl G.J."/>
        </authorList>
    </citation>
    <scope>NUCLEOTIDE SEQUENCE [LARGE SCALE GENOMIC DNA]</scope>
    <source>
        <strain evidence="2 3">D3C</strain>
    </source>
</reference>
<reference evidence="3" key="1">
    <citation type="submission" date="2015-02" db="EMBL/GenBank/DDBJ databases">
        <title>Characterization of two novel Thaumarchaeota isolated from the Northern Adriatic Sea.</title>
        <authorList>
            <person name="Bayer B."/>
            <person name="Vojvoda J."/>
            <person name="Offre P."/>
            <person name="Srivastava A."/>
            <person name="Elisabeth N."/>
            <person name="Garcia J.A.L."/>
            <person name="Schleper C."/>
            <person name="Herndl G.J."/>
        </authorList>
    </citation>
    <scope>NUCLEOTIDE SEQUENCE [LARGE SCALE GENOMIC DNA]</scope>
    <source>
        <strain evidence="3">D3C</strain>
    </source>
</reference>
<accession>A0A0C5BUB5</accession>
<keyword evidence="3" id="KW-1185">Reference proteome</keyword>
<dbReference type="PANTHER" id="PTHR43252">
    <property type="entry name" value="TRANSCRIPTIONAL REGULATOR YQJI"/>
    <property type="match status" value="1"/>
</dbReference>
<dbReference type="PANTHER" id="PTHR43252:SF5">
    <property type="entry name" value="TRANSCRIPTIONAL REGULATOR, PADR-LIKE FAMILY"/>
    <property type="match status" value="1"/>
</dbReference>
<dbReference type="Pfam" id="PF03551">
    <property type="entry name" value="PadR"/>
    <property type="match status" value="1"/>
</dbReference>